<accession>A0AAD5V6L9</accession>
<organism evidence="1 2">
    <name type="scientific">Meripilus lineatus</name>
    <dbReference type="NCBI Taxonomy" id="2056292"/>
    <lineage>
        <taxon>Eukaryota</taxon>
        <taxon>Fungi</taxon>
        <taxon>Dikarya</taxon>
        <taxon>Basidiomycota</taxon>
        <taxon>Agaricomycotina</taxon>
        <taxon>Agaricomycetes</taxon>
        <taxon>Polyporales</taxon>
        <taxon>Meripilaceae</taxon>
        <taxon>Meripilus</taxon>
    </lineage>
</organism>
<sequence>MPEEAEPSDANQQVPRCIEDMLGWAHLGRRIDCRDRTRRYTLFYTSGNENGEGRPRVQLGLRVQGFVQRLNISPFGNWMGTESTATTANQFVAVGPGENGKDAFAAQLQALERVREFVLRLLHQEVVPRTAGGSLLVQRRVFAKVRDGDELEAITSREDPQGRAKELNGKWGIKDRLAIGKLVDGYKIVRCPYITIQRGDFVEMLLEVSVVSGGTKQHVQFNLQQIIRIEEKARDTYKGESAVNIPKQEIRGYRFEEENDTDMRGVAGSSANAGGSM</sequence>
<protein>
    <submittedName>
        <fullName evidence="1">Uncharacterized protein</fullName>
    </submittedName>
</protein>
<dbReference type="Proteomes" id="UP001212997">
    <property type="component" value="Unassembled WGS sequence"/>
</dbReference>
<evidence type="ECO:0000313" key="2">
    <source>
        <dbReference type="Proteomes" id="UP001212997"/>
    </source>
</evidence>
<proteinExistence type="predicted"/>
<gene>
    <name evidence="1" type="ORF">NLI96_g3329</name>
</gene>
<dbReference type="EMBL" id="JANAWD010000084">
    <property type="protein sequence ID" value="KAJ3487740.1"/>
    <property type="molecule type" value="Genomic_DNA"/>
</dbReference>
<keyword evidence="2" id="KW-1185">Reference proteome</keyword>
<dbReference type="AlphaFoldDB" id="A0AAD5V6L9"/>
<comment type="caution">
    <text evidence="1">The sequence shown here is derived from an EMBL/GenBank/DDBJ whole genome shotgun (WGS) entry which is preliminary data.</text>
</comment>
<evidence type="ECO:0000313" key="1">
    <source>
        <dbReference type="EMBL" id="KAJ3487740.1"/>
    </source>
</evidence>
<name>A0AAD5V6L9_9APHY</name>
<reference evidence="1" key="1">
    <citation type="submission" date="2022-07" db="EMBL/GenBank/DDBJ databases">
        <title>Genome Sequence of Physisporinus lineatus.</title>
        <authorList>
            <person name="Buettner E."/>
        </authorList>
    </citation>
    <scope>NUCLEOTIDE SEQUENCE</scope>
    <source>
        <strain evidence="1">VT162</strain>
    </source>
</reference>